<gene>
    <name evidence="3" type="ORF">PAPYR_3000</name>
</gene>
<dbReference type="InterPro" id="IPR050710">
    <property type="entry name" value="Band7/mec-2_domain"/>
</dbReference>
<keyword evidence="4" id="KW-1185">Reference proteome</keyword>
<accession>A0ABQ8UQP2</accession>
<dbReference type="Pfam" id="PF01145">
    <property type="entry name" value="Band_7"/>
    <property type="match status" value="1"/>
</dbReference>
<dbReference type="Proteomes" id="UP001141327">
    <property type="component" value="Unassembled WGS sequence"/>
</dbReference>
<evidence type="ECO:0000256" key="1">
    <source>
        <dbReference type="SAM" id="Phobius"/>
    </source>
</evidence>
<name>A0ABQ8UQP2_9EUKA</name>
<reference evidence="3" key="1">
    <citation type="journal article" date="2022" name="bioRxiv">
        <title>Genomics of Preaxostyla Flagellates Illuminates Evolutionary Transitions and the Path Towards Mitochondrial Loss.</title>
        <authorList>
            <person name="Novak L.V.F."/>
            <person name="Treitli S.C."/>
            <person name="Pyrih J."/>
            <person name="Halakuc P."/>
            <person name="Pipaliya S.V."/>
            <person name="Vacek V."/>
            <person name="Brzon O."/>
            <person name="Soukal P."/>
            <person name="Eme L."/>
            <person name="Dacks J.B."/>
            <person name="Karnkowska A."/>
            <person name="Elias M."/>
            <person name="Hampl V."/>
        </authorList>
    </citation>
    <scope>NUCLEOTIDE SEQUENCE</scope>
    <source>
        <strain evidence="3">RCP-MX</strain>
    </source>
</reference>
<dbReference type="PANTHER" id="PTHR43327">
    <property type="entry name" value="STOMATIN-LIKE PROTEIN 2, MITOCHONDRIAL"/>
    <property type="match status" value="1"/>
</dbReference>
<protein>
    <recommendedName>
        <fullName evidence="2">Band 7 domain-containing protein</fullName>
    </recommendedName>
</protein>
<feature type="transmembrane region" description="Helical" evidence="1">
    <location>
        <begin position="24"/>
        <end position="49"/>
    </location>
</feature>
<keyword evidence="1" id="KW-1133">Transmembrane helix</keyword>
<sequence length="353" mass="39436">MGVLSEELQLTAELTADELSGGEIGGIIGFFAAFVVVFIITCCCCRAGVKVVHQAQVMVVERWGKFHRILKPGIHFINPIFDRPRKIHWKYVNVPIGTHTEAVVTQQTDRVDMREHCIDFGKQNVITKDTVCIEIDALVYYQVTSPIRAVYHIQNLPDAIELLTQTTLRNIIAHLTLDETFSSREQINSMLQERTQEDAGRWGVSIIRVEIQDIMPPSDIKTAMENQIIGERERRSAVLQADGERESQIIRSRGEAAQIVLRAEGEKTARIQLAKGEAEAKLTVANAEASCIKALRDAMEGSRVRATDYLVAMQYLSALPRLVMGSHPTRAILLPQETVDDVSSLLNILPQRG</sequence>
<dbReference type="SUPFAM" id="SSF117892">
    <property type="entry name" value="Band 7/SPFH domain"/>
    <property type="match status" value="1"/>
</dbReference>
<dbReference type="InterPro" id="IPR036013">
    <property type="entry name" value="Band_7/SPFH_dom_sf"/>
</dbReference>
<dbReference type="InterPro" id="IPR001972">
    <property type="entry name" value="Stomatin_HflK_fam"/>
</dbReference>
<keyword evidence="1" id="KW-0472">Membrane</keyword>
<feature type="domain" description="Band 7" evidence="2">
    <location>
        <begin position="47"/>
        <end position="228"/>
    </location>
</feature>
<evidence type="ECO:0000313" key="4">
    <source>
        <dbReference type="Proteomes" id="UP001141327"/>
    </source>
</evidence>
<proteinExistence type="predicted"/>
<dbReference type="SMART" id="SM00244">
    <property type="entry name" value="PHB"/>
    <property type="match status" value="1"/>
</dbReference>
<evidence type="ECO:0000259" key="2">
    <source>
        <dbReference type="SMART" id="SM00244"/>
    </source>
</evidence>
<dbReference type="InterPro" id="IPR001107">
    <property type="entry name" value="Band_7"/>
</dbReference>
<dbReference type="EMBL" id="JAPMOS010000011">
    <property type="protein sequence ID" value="KAJ4460761.1"/>
    <property type="molecule type" value="Genomic_DNA"/>
</dbReference>
<dbReference type="CDD" id="cd08829">
    <property type="entry name" value="SPFH_paraslipin"/>
    <property type="match status" value="1"/>
</dbReference>
<dbReference type="PANTHER" id="PTHR43327:SF18">
    <property type="entry name" value="BAND 7 DOMAIN-CONTAINING PROTEIN"/>
    <property type="match status" value="1"/>
</dbReference>
<evidence type="ECO:0000313" key="3">
    <source>
        <dbReference type="EMBL" id="KAJ4460761.1"/>
    </source>
</evidence>
<comment type="caution">
    <text evidence="3">The sequence shown here is derived from an EMBL/GenBank/DDBJ whole genome shotgun (WGS) entry which is preliminary data.</text>
</comment>
<dbReference type="Gene3D" id="3.30.479.30">
    <property type="entry name" value="Band 7 domain"/>
    <property type="match status" value="1"/>
</dbReference>
<keyword evidence="1" id="KW-0812">Transmembrane</keyword>
<dbReference type="PRINTS" id="PR00721">
    <property type="entry name" value="STOMATIN"/>
</dbReference>
<organism evidence="3 4">
    <name type="scientific">Paratrimastix pyriformis</name>
    <dbReference type="NCBI Taxonomy" id="342808"/>
    <lineage>
        <taxon>Eukaryota</taxon>
        <taxon>Metamonada</taxon>
        <taxon>Preaxostyla</taxon>
        <taxon>Paratrimastigidae</taxon>
        <taxon>Paratrimastix</taxon>
    </lineage>
</organism>